<keyword evidence="3" id="KW-0804">Transcription</keyword>
<dbReference type="AlphaFoldDB" id="A0A2D0NI42"/>
<dbReference type="SUPFAM" id="SSF46785">
    <property type="entry name" value="Winged helix' DNA-binding domain"/>
    <property type="match status" value="1"/>
</dbReference>
<dbReference type="Gene3D" id="1.10.10.10">
    <property type="entry name" value="Winged helix-like DNA-binding domain superfamily/Winged helix DNA-binding domain"/>
    <property type="match status" value="1"/>
</dbReference>
<dbReference type="OrthoDB" id="742238at2"/>
<dbReference type="Gene3D" id="3.40.50.2300">
    <property type="match status" value="2"/>
</dbReference>
<keyword evidence="6" id="KW-1185">Reference proteome</keyword>
<dbReference type="InterPro" id="IPR046335">
    <property type="entry name" value="LacI/GalR-like_sensor"/>
</dbReference>
<evidence type="ECO:0000256" key="1">
    <source>
        <dbReference type="ARBA" id="ARBA00023015"/>
    </source>
</evidence>
<dbReference type="PANTHER" id="PTHR38445:SF10">
    <property type="entry name" value="GNTR-FAMILY TRANSCRIPTIONAL REGULATOR"/>
    <property type="match status" value="1"/>
</dbReference>
<dbReference type="CDD" id="cd07377">
    <property type="entry name" value="WHTH_GntR"/>
    <property type="match status" value="1"/>
</dbReference>
<proteinExistence type="predicted"/>
<gene>
    <name evidence="5" type="ORF">CRP01_02360</name>
</gene>
<dbReference type="Proteomes" id="UP000223913">
    <property type="component" value="Unassembled WGS sequence"/>
</dbReference>
<dbReference type="SMART" id="SM00345">
    <property type="entry name" value="HTH_GNTR"/>
    <property type="match status" value="1"/>
</dbReference>
<accession>A0A2D0NI42</accession>
<dbReference type="InterPro" id="IPR036390">
    <property type="entry name" value="WH_DNA-bd_sf"/>
</dbReference>
<organism evidence="5 6">
    <name type="scientific">Flavilitoribacter nigricans (strain ATCC 23147 / DSM 23189 / NBRC 102662 / NCIMB 1420 / SS-2)</name>
    <name type="common">Lewinella nigricans</name>
    <dbReference type="NCBI Taxonomy" id="1122177"/>
    <lineage>
        <taxon>Bacteria</taxon>
        <taxon>Pseudomonadati</taxon>
        <taxon>Bacteroidota</taxon>
        <taxon>Saprospiria</taxon>
        <taxon>Saprospirales</taxon>
        <taxon>Lewinellaceae</taxon>
        <taxon>Flavilitoribacter</taxon>
    </lineage>
</organism>
<evidence type="ECO:0000313" key="6">
    <source>
        <dbReference type="Proteomes" id="UP000223913"/>
    </source>
</evidence>
<evidence type="ECO:0000256" key="3">
    <source>
        <dbReference type="ARBA" id="ARBA00023163"/>
    </source>
</evidence>
<reference evidence="5 6" key="1">
    <citation type="submission" date="2017-10" db="EMBL/GenBank/DDBJ databases">
        <title>The draft genome sequence of Lewinella nigricans NBRC 102662.</title>
        <authorList>
            <person name="Wang K."/>
        </authorList>
    </citation>
    <scope>NUCLEOTIDE SEQUENCE [LARGE SCALE GENOMIC DNA]</scope>
    <source>
        <strain evidence="5 6">NBRC 102662</strain>
    </source>
</reference>
<dbReference type="Pfam" id="PF13377">
    <property type="entry name" value="Peripla_BP_3"/>
    <property type="match status" value="1"/>
</dbReference>
<dbReference type="RefSeq" id="WP_099148387.1">
    <property type="nucleotide sequence ID" value="NZ_PDUD01000002.1"/>
</dbReference>
<dbReference type="PANTHER" id="PTHR38445">
    <property type="entry name" value="HTH-TYPE TRANSCRIPTIONAL REPRESSOR YTRA"/>
    <property type="match status" value="1"/>
</dbReference>
<comment type="caution">
    <text evidence="5">The sequence shown here is derived from an EMBL/GenBank/DDBJ whole genome shotgun (WGS) entry which is preliminary data.</text>
</comment>
<dbReference type="SUPFAM" id="SSF53822">
    <property type="entry name" value="Periplasmic binding protein-like I"/>
    <property type="match status" value="1"/>
</dbReference>
<dbReference type="EMBL" id="PDUD01000002">
    <property type="protein sequence ID" value="PHN08184.1"/>
    <property type="molecule type" value="Genomic_DNA"/>
</dbReference>
<sequence length="338" mass="39331">MINELEIAESSQDPKYIQLAEEIIRQIDEGNLEVNQRLPSVNQLSKELHISRETVFKALNYLSEKGIVRSANRRGYFIQKVSVRPKMRIFMMLDKMTAFKEELYEAFFRTIGDKGEVDVFFHHHNPAIFKALITDNLQNYTHFVVVTFMREDVSEILNLIPPEKRIILDCRENRLEGEFTMVYQDFAANVFNALLEAREQLSKYRKLILVVPSHISHFAEVERGFEQFVQETGFPSEICTEIEEKQFKSGNVYFTLRAKDDHDLVKVVKLCRKHKLQLGEQIGLITYNDTDVKEILEGGITTVAIDFKRMGELTAQKILNKVRDIEVVPSKLILRRSL</sequence>
<dbReference type="GO" id="GO:0003677">
    <property type="term" value="F:DNA binding"/>
    <property type="evidence" value="ECO:0007669"/>
    <property type="project" value="UniProtKB-KW"/>
</dbReference>
<dbReference type="InterPro" id="IPR036388">
    <property type="entry name" value="WH-like_DNA-bd_sf"/>
</dbReference>
<name>A0A2D0NI42_FLAN2</name>
<protein>
    <submittedName>
        <fullName evidence="5">GntR family transcriptional regulator</fullName>
    </submittedName>
</protein>
<evidence type="ECO:0000259" key="4">
    <source>
        <dbReference type="PROSITE" id="PS50949"/>
    </source>
</evidence>
<dbReference type="GO" id="GO:0003700">
    <property type="term" value="F:DNA-binding transcription factor activity"/>
    <property type="evidence" value="ECO:0007669"/>
    <property type="project" value="InterPro"/>
</dbReference>
<keyword evidence="1" id="KW-0805">Transcription regulation</keyword>
<dbReference type="PROSITE" id="PS50949">
    <property type="entry name" value="HTH_GNTR"/>
    <property type="match status" value="1"/>
</dbReference>
<dbReference type="Pfam" id="PF00392">
    <property type="entry name" value="GntR"/>
    <property type="match status" value="1"/>
</dbReference>
<dbReference type="PRINTS" id="PR00035">
    <property type="entry name" value="HTHGNTR"/>
</dbReference>
<keyword evidence="2" id="KW-0238">DNA-binding</keyword>
<feature type="domain" description="HTH gntR-type" evidence="4">
    <location>
        <begin position="13"/>
        <end position="81"/>
    </location>
</feature>
<evidence type="ECO:0000256" key="2">
    <source>
        <dbReference type="ARBA" id="ARBA00023125"/>
    </source>
</evidence>
<dbReference type="InterPro" id="IPR028082">
    <property type="entry name" value="Peripla_BP_I"/>
</dbReference>
<evidence type="ECO:0000313" key="5">
    <source>
        <dbReference type="EMBL" id="PHN08184.1"/>
    </source>
</evidence>
<dbReference type="InterPro" id="IPR000524">
    <property type="entry name" value="Tscrpt_reg_HTH_GntR"/>
</dbReference>